<reference evidence="2 3" key="1">
    <citation type="submission" date="2014-04" db="EMBL/GenBank/DDBJ databases">
        <title>Draft genome sequence of Bacillus azotoformans MEV2011, a (co-) denitrifying strain unable to grow in the presence of oxygen.</title>
        <authorList>
            <person name="Nielsen M."/>
            <person name="Schreiber L."/>
            <person name="Finster K."/>
            <person name="Schramm A."/>
        </authorList>
    </citation>
    <scope>NUCLEOTIDE SEQUENCE [LARGE SCALE GENOMIC DNA]</scope>
    <source>
        <strain evidence="2 3">MEV2011</strain>
    </source>
</reference>
<dbReference type="InterPro" id="IPR003961">
    <property type="entry name" value="FN3_dom"/>
</dbReference>
<dbReference type="OrthoDB" id="1871369at2"/>
<gene>
    <name evidence="2" type="ORF">M670_00682</name>
</gene>
<protein>
    <recommendedName>
        <fullName evidence="1">Fibronectin type-III domain-containing protein</fullName>
    </recommendedName>
</protein>
<accession>A0A072NQD5</accession>
<evidence type="ECO:0000313" key="2">
    <source>
        <dbReference type="EMBL" id="KEF39661.1"/>
    </source>
</evidence>
<name>A0A072NQD5_SCHAZ</name>
<organism evidence="2 3">
    <name type="scientific">Schinkia azotoformans MEV2011</name>
    <dbReference type="NCBI Taxonomy" id="1348973"/>
    <lineage>
        <taxon>Bacteria</taxon>
        <taxon>Bacillati</taxon>
        <taxon>Bacillota</taxon>
        <taxon>Bacilli</taxon>
        <taxon>Bacillales</taxon>
        <taxon>Bacillaceae</taxon>
        <taxon>Calidifontibacillus/Schinkia group</taxon>
        <taxon>Schinkia</taxon>
    </lineage>
</organism>
<evidence type="ECO:0000259" key="1">
    <source>
        <dbReference type="PROSITE" id="PS50853"/>
    </source>
</evidence>
<dbReference type="InterPro" id="IPR013783">
    <property type="entry name" value="Ig-like_fold"/>
</dbReference>
<dbReference type="EMBL" id="JJRY01000002">
    <property type="protein sequence ID" value="KEF39661.1"/>
    <property type="molecule type" value="Genomic_DNA"/>
</dbReference>
<feature type="domain" description="Fibronectin type-III" evidence="1">
    <location>
        <begin position="395"/>
        <end position="503"/>
    </location>
</feature>
<dbReference type="PROSITE" id="PS50853">
    <property type="entry name" value="FN3"/>
    <property type="match status" value="1"/>
</dbReference>
<comment type="caution">
    <text evidence="2">The sequence shown here is derived from an EMBL/GenBank/DDBJ whole genome shotgun (WGS) entry which is preliminary data.</text>
</comment>
<dbReference type="SUPFAM" id="SSF49265">
    <property type="entry name" value="Fibronectin type III"/>
    <property type="match status" value="1"/>
</dbReference>
<dbReference type="AlphaFoldDB" id="A0A072NQD5"/>
<proteinExistence type="predicted"/>
<dbReference type="Proteomes" id="UP000027936">
    <property type="component" value="Unassembled WGS sequence"/>
</dbReference>
<dbReference type="Gene3D" id="2.60.40.10">
    <property type="entry name" value="Immunoglobulins"/>
    <property type="match status" value="3"/>
</dbReference>
<dbReference type="PATRIC" id="fig|1348973.3.peg.651"/>
<sequence length="823" mass="87660">MATYQATNACTWRNGSWIAGVTDYVRQGVYPDANNYENVGAMLFDLASIRNTYANYYPTSASIHLVRIAAGDWGSARTMTLYAGNASGMPAPSSSTSVSGSRPTKVTGGYNYTVSAGQGAKDIAISTALIDSIGSGASNCLFMDAGSSSLNYMGFGARDNLSQIVLTINWASRTTACSPPTSCSVNATLSEGNVTLSWSGASGGINNSISSYEIQYSDSVDNITWGSWTALTTVTTTATNGSVSVAPPSTRGHYRRFQVRTRGTAGASYYSGWKVSTNSVRRNTVPSPATTAVAFPSNYSDEIITLTWSGASGGTSAIKGYQIASRTSTDNSTWSAWNVLTTLTLSASGGSYNPNVSRVPGTYTQFGIWTIDTLDVYSSEIISNSIYCNITACVAPSVCSLSSTLAEGNVTLSWSGASGGAGNAITSYEIQYSDSSDNSTWGAWIALTTVFTSATSGSVIVTPTTTRGNYRRFRVRTRGTAGESFYSDWTVSSNTVHRNTLPTPPTSFTATPEIYEAKPITLTWSGTIPGTSAIKQYVIQRSTSMDGINWSAYEALTTIVSGATSGTYTANASQIAGMYTRYRISVTDTLDAVSAYVVSNTVKKNSPPTAPTIVCPVSGSSSYNATPRFMITTGIEPDGQTQIVEVKIDAGAWINSVDNPEMFSVSGYLGNGVKTVYQSSLLTAGSHTVTIRCLDSDIESSSPEVVRNFTVLSPPFEIITANETHVKAAHIKALRTAVNTVRNYYNLSQVAWDEEIVAGKSTIKNWPFHITELRKAIEPVITTVNNFDSSPPFDIPPLTWLPIGTGRPKADVMQQIQNLILTL</sequence>
<dbReference type="InterPro" id="IPR036116">
    <property type="entry name" value="FN3_sf"/>
</dbReference>
<dbReference type="CDD" id="cd00063">
    <property type="entry name" value="FN3"/>
    <property type="match status" value="1"/>
</dbReference>
<dbReference type="RefSeq" id="WP_035193296.1">
    <property type="nucleotide sequence ID" value="NZ_JJRY01000002.1"/>
</dbReference>
<evidence type="ECO:0000313" key="3">
    <source>
        <dbReference type="Proteomes" id="UP000027936"/>
    </source>
</evidence>